<dbReference type="SUPFAM" id="SSF47473">
    <property type="entry name" value="EF-hand"/>
    <property type="match status" value="1"/>
</dbReference>
<dbReference type="Gene3D" id="1.10.238.10">
    <property type="entry name" value="EF-hand"/>
    <property type="match status" value="2"/>
</dbReference>
<dbReference type="OrthoDB" id="26525at2759"/>
<evidence type="ECO:0000313" key="6">
    <source>
        <dbReference type="Proteomes" id="UP000077315"/>
    </source>
</evidence>
<dbReference type="InterPro" id="IPR018247">
    <property type="entry name" value="EF_Hand_1_Ca_BS"/>
</dbReference>
<feature type="domain" description="EF-hand" evidence="4">
    <location>
        <begin position="122"/>
        <end position="157"/>
    </location>
</feature>
<keyword evidence="1" id="KW-0677">Repeat</keyword>
<evidence type="ECO:0000313" key="5">
    <source>
        <dbReference type="EMBL" id="OAD68103.1"/>
    </source>
</evidence>
<organism evidence="5 6">
    <name type="scientific">Phycomyces blakesleeanus (strain ATCC 8743b / DSM 1359 / FGSC 10004 / NBRC 33097 / NRRL 1555)</name>
    <dbReference type="NCBI Taxonomy" id="763407"/>
    <lineage>
        <taxon>Eukaryota</taxon>
        <taxon>Fungi</taxon>
        <taxon>Fungi incertae sedis</taxon>
        <taxon>Mucoromycota</taxon>
        <taxon>Mucoromycotina</taxon>
        <taxon>Mucoromycetes</taxon>
        <taxon>Mucorales</taxon>
        <taxon>Phycomycetaceae</taxon>
        <taxon>Phycomyces</taxon>
    </lineage>
</organism>
<dbReference type="FunFam" id="1.10.238.10:FF:000003">
    <property type="entry name" value="Calmodulin A"/>
    <property type="match status" value="1"/>
</dbReference>
<gene>
    <name evidence="5" type="ORF">PHYBLDRAFT_173596</name>
</gene>
<feature type="region of interest" description="Disordered" evidence="3">
    <location>
        <begin position="83"/>
        <end position="106"/>
    </location>
</feature>
<feature type="domain" description="EF-hand" evidence="4">
    <location>
        <begin position="14"/>
        <end position="49"/>
    </location>
</feature>
<dbReference type="RefSeq" id="XP_018286143.1">
    <property type="nucleotide sequence ID" value="XM_018437064.1"/>
</dbReference>
<evidence type="ECO:0000256" key="3">
    <source>
        <dbReference type="SAM" id="MobiDB-lite"/>
    </source>
</evidence>
<dbReference type="GO" id="GO:0016460">
    <property type="term" value="C:myosin II complex"/>
    <property type="evidence" value="ECO:0007669"/>
    <property type="project" value="TreeGrafter"/>
</dbReference>
<dbReference type="EMBL" id="KV440996">
    <property type="protein sequence ID" value="OAD68103.1"/>
    <property type="molecule type" value="Genomic_DNA"/>
</dbReference>
<proteinExistence type="predicted"/>
<dbReference type="SMART" id="SM00054">
    <property type="entry name" value="EFh"/>
    <property type="match status" value="4"/>
</dbReference>
<keyword evidence="2" id="KW-0106">Calcium</keyword>
<evidence type="ECO:0000256" key="1">
    <source>
        <dbReference type="ARBA" id="ARBA00022737"/>
    </source>
</evidence>
<feature type="domain" description="EF-hand" evidence="4">
    <location>
        <begin position="50"/>
        <end position="85"/>
    </location>
</feature>
<sequence>MMNQTAALLGVTMEEMATLKQAFQLYDPKGLGGIPLDRFAQVLKALGIATDPVQIQAIIRAADANGDNLIDFDEFVQAMAEHIPPTPPLESENEEDDDEEERERGGYFRASNHRAIRKSVFHDQDDLVLCFQQFDKNKDGLISRQELEQVMADLGERMSPQEIKDMMDEADTNKDGFIDFEEFKHLLPPL</sequence>
<dbReference type="PROSITE" id="PS00018">
    <property type="entry name" value="EF_HAND_1"/>
    <property type="match status" value="3"/>
</dbReference>
<dbReference type="InterPro" id="IPR011992">
    <property type="entry name" value="EF-hand-dom_pair"/>
</dbReference>
<dbReference type="STRING" id="763407.A0A162TLM2"/>
<feature type="domain" description="EF-hand" evidence="4">
    <location>
        <begin position="158"/>
        <end position="190"/>
    </location>
</feature>
<dbReference type="PANTHER" id="PTHR23048">
    <property type="entry name" value="MYOSIN LIGHT CHAIN 1, 3"/>
    <property type="match status" value="1"/>
</dbReference>
<reference evidence="6" key="1">
    <citation type="submission" date="2015-06" db="EMBL/GenBank/DDBJ databases">
        <title>Expansion of signal transduction pathways in fungi by whole-genome duplication.</title>
        <authorList>
            <consortium name="DOE Joint Genome Institute"/>
            <person name="Corrochano L.M."/>
            <person name="Kuo A."/>
            <person name="Marcet-Houben M."/>
            <person name="Polaino S."/>
            <person name="Salamov A."/>
            <person name="Villalobos J.M."/>
            <person name="Alvarez M.I."/>
            <person name="Avalos J."/>
            <person name="Benito E.P."/>
            <person name="Benoit I."/>
            <person name="Burger G."/>
            <person name="Camino L.P."/>
            <person name="Canovas D."/>
            <person name="Cerda-Olmedo E."/>
            <person name="Cheng J.-F."/>
            <person name="Dominguez A."/>
            <person name="Elias M."/>
            <person name="Eslava A.P."/>
            <person name="Glaser F."/>
            <person name="Grimwood J."/>
            <person name="Gutierrez G."/>
            <person name="Heitman J."/>
            <person name="Henrissat B."/>
            <person name="Iturriaga E.A."/>
            <person name="Lang B.F."/>
            <person name="Lavin J.L."/>
            <person name="Lee S."/>
            <person name="Li W."/>
            <person name="Lindquist E."/>
            <person name="Lopez-Garcia S."/>
            <person name="Luque E.M."/>
            <person name="Marcos A.T."/>
            <person name="Martin J."/>
            <person name="McCluskey K."/>
            <person name="Medina H.R."/>
            <person name="Miralles-Duran A."/>
            <person name="Miyazaki A."/>
            <person name="Munoz-Torres E."/>
            <person name="Oguiza J.A."/>
            <person name="Ohm R."/>
            <person name="Olmedo M."/>
            <person name="Orejas M."/>
            <person name="Ortiz-Castellanos L."/>
            <person name="Pisabarro A.G."/>
            <person name="Rodriguez-Romero J."/>
            <person name="Ruiz-Herrera J."/>
            <person name="Ruiz-Vazquez R."/>
            <person name="Sanz C."/>
            <person name="Schackwitz W."/>
            <person name="Schmutz J."/>
            <person name="Shahriari M."/>
            <person name="Shelest E."/>
            <person name="Silva-Franco F."/>
            <person name="Soanes D."/>
            <person name="Syed K."/>
            <person name="Tagua V.G."/>
            <person name="Talbot N.J."/>
            <person name="Thon M."/>
            <person name="De vries R.P."/>
            <person name="Wiebenga A."/>
            <person name="Yadav J.S."/>
            <person name="Braun E.L."/>
            <person name="Baker S."/>
            <person name="Garre V."/>
            <person name="Horwitz B."/>
            <person name="Torres-Martinez S."/>
            <person name="Idnurm A."/>
            <person name="Herrera-Estrella A."/>
            <person name="Gabaldon T."/>
            <person name="Grigoriev I.V."/>
        </authorList>
    </citation>
    <scope>NUCLEOTIDE SEQUENCE [LARGE SCALE GENOMIC DNA]</scope>
    <source>
        <strain evidence="6">NRRL 1555(-)</strain>
    </source>
</reference>
<dbReference type="Pfam" id="PF13499">
    <property type="entry name" value="EF-hand_7"/>
    <property type="match status" value="2"/>
</dbReference>
<dbReference type="GeneID" id="28997970"/>
<dbReference type="VEuPathDB" id="FungiDB:PHYBLDRAFT_173596"/>
<dbReference type="GO" id="GO:0005509">
    <property type="term" value="F:calcium ion binding"/>
    <property type="evidence" value="ECO:0007669"/>
    <property type="project" value="InterPro"/>
</dbReference>
<dbReference type="AlphaFoldDB" id="A0A162TLM2"/>
<feature type="compositionally biased region" description="Acidic residues" evidence="3">
    <location>
        <begin position="91"/>
        <end position="101"/>
    </location>
</feature>
<dbReference type="InterPro" id="IPR050230">
    <property type="entry name" value="CALM/Myosin/TropC-like"/>
</dbReference>
<dbReference type="PROSITE" id="PS50222">
    <property type="entry name" value="EF_HAND_2"/>
    <property type="match status" value="4"/>
</dbReference>
<evidence type="ECO:0000256" key="2">
    <source>
        <dbReference type="ARBA" id="ARBA00022837"/>
    </source>
</evidence>
<dbReference type="InParanoid" id="A0A162TLM2"/>
<evidence type="ECO:0000259" key="4">
    <source>
        <dbReference type="PROSITE" id="PS50222"/>
    </source>
</evidence>
<keyword evidence="6" id="KW-1185">Reference proteome</keyword>
<dbReference type="Proteomes" id="UP000077315">
    <property type="component" value="Unassembled WGS sequence"/>
</dbReference>
<dbReference type="CDD" id="cd00051">
    <property type="entry name" value="EFh"/>
    <property type="match status" value="2"/>
</dbReference>
<dbReference type="InterPro" id="IPR002048">
    <property type="entry name" value="EF_hand_dom"/>
</dbReference>
<name>A0A162TLM2_PHYB8</name>
<accession>A0A162TLM2</accession>
<dbReference type="PANTHER" id="PTHR23048:SF0">
    <property type="entry name" value="CALMODULIN LIKE 3"/>
    <property type="match status" value="1"/>
</dbReference>
<protein>
    <submittedName>
        <fullName evidence="5">Calmodulin</fullName>
    </submittedName>
</protein>